<dbReference type="AlphaFoldDB" id="A0AAV4V997"/>
<evidence type="ECO:0000313" key="2">
    <source>
        <dbReference type="Proteomes" id="UP001054945"/>
    </source>
</evidence>
<protein>
    <submittedName>
        <fullName evidence="1">Uncharacterized protein</fullName>
    </submittedName>
</protein>
<comment type="caution">
    <text evidence="1">The sequence shown here is derived from an EMBL/GenBank/DDBJ whole genome shotgun (WGS) entry which is preliminary data.</text>
</comment>
<evidence type="ECO:0000313" key="1">
    <source>
        <dbReference type="EMBL" id="GIY66530.1"/>
    </source>
</evidence>
<name>A0AAV4V997_CAEEX</name>
<keyword evidence="2" id="KW-1185">Reference proteome</keyword>
<proteinExistence type="predicted"/>
<sequence>MKKEKRFVGFIVCVWADTSFDGHFVIQCQEVPLQLCIFFALFFVSVAQKQFVSSFCKKIMLDHTEKYLRKGSIVPIG</sequence>
<dbReference type="Proteomes" id="UP001054945">
    <property type="component" value="Unassembled WGS sequence"/>
</dbReference>
<dbReference type="EMBL" id="BPLR01014128">
    <property type="protein sequence ID" value="GIY66530.1"/>
    <property type="molecule type" value="Genomic_DNA"/>
</dbReference>
<reference evidence="1 2" key="1">
    <citation type="submission" date="2021-06" db="EMBL/GenBank/DDBJ databases">
        <title>Caerostris extrusa draft genome.</title>
        <authorList>
            <person name="Kono N."/>
            <person name="Arakawa K."/>
        </authorList>
    </citation>
    <scope>NUCLEOTIDE SEQUENCE [LARGE SCALE GENOMIC DNA]</scope>
</reference>
<organism evidence="1 2">
    <name type="scientific">Caerostris extrusa</name>
    <name type="common">Bark spider</name>
    <name type="synonym">Caerostris bankana</name>
    <dbReference type="NCBI Taxonomy" id="172846"/>
    <lineage>
        <taxon>Eukaryota</taxon>
        <taxon>Metazoa</taxon>
        <taxon>Ecdysozoa</taxon>
        <taxon>Arthropoda</taxon>
        <taxon>Chelicerata</taxon>
        <taxon>Arachnida</taxon>
        <taxon>Araneae</taxon>
        <taxon>Araneomorphae</taxon>
        <taxon>Entelegynae</taxon>
        <taxon>Araneoidea</taxon>
        <taxon>Araneidae</taxon>
        <taxon>Caerostris</taxon>
    </lineage>
</organism>
<gene>
    <name evidence="1" type="ORF">CEXT_141291</name>
</gene>
<accession>A0AAV4V997</accession>